<accession>A0A8T2RG28</accession>
<comment type="caution">
    <text evidence="2">The sequence shown here is derived from an EMBL/GenBank/DDBJ whole genome shotgun (WGS) entry which is preliminary data.</text>
</comment>
<dbReference type="EMBL" id="CM035432">
    <property type="protein sequence ID" value="KAH7294861.1"/>
    <property type="molecule type" value="Genomic_DNA"/>
</dbReference>
<evidence type="ECO:0000313" key="2">
    <source>
        <dbReference type="EMBL" id="KAH7294861.1"/>
    </source>
</evidence>
<feature type="region of interest" description="Disordered" evidence="1">
    <location>
        <begin position="380"/>
        <end position="419"/>
    </location>
</feature>
<protein>
    <submittedName>
        <fullName evidence="2">Uncharacterized protein</fullName>
    </submittedName>
</protein>
<organism evidence="2 3">
    <name type="scientific">Ceratopteris richardii</name>
    <name type="common">Triangle waterfern</name>
    <dbReference type="NCBI Taxonomy" id="49495"/>
    <lineage>
        <taxon>Eukaryota</taxon>
        <taxon>Viridiplantae</taxon>
        <taxon>Streptophyta</taxon>
        <taxon>Embryophyta</taxon>
        <taxon>Tracheophyta</taxon>
        <taxon>Polypodiopsida</taxon>
        <taxon>Polypodiidae</taxon>
        <taxon>Polypodiales</taxon>
        <taxon>Pteridineae</taxon>
        <taxon>Pteridaceae</taxon>
        <taxon>Parkerioideae</taxon>
        <taxon>Ceratopteris</taxon>
    </lineage>
</organism>
<feature type="region of interest" description="Disordered" evidence="1">
    <location>
        <begin position="555"/>
        <end position="601"/>
    </location>
</feature>
<feature type="compositionally biased region" description="Basic and acidic residues" evidence="1">
    <location>
        <begin position="380"/>
        <end position="391"/>
    </location>
</feature>
<proteinExistence type="predicted"/>
<evidence type="ECO:0000256" key="1">
    <source>
        <dbReference type="SAM" id="MobiDB-lite"/>
    </source>
</evidence>
<dbReference type="Proteomes" id="UP000825935">
    <property type="component" value="Chromosome 27"/>
</dbReference>
<dbReference type="AlphaFoldDB" id="A0A8T2RG28"/>
<gene>
    <name evidence="2" type="ORF">KP509_27G022200</name>
</gene>
<feature type="compositionally biased region" description="Polar residues" evidence="1">
    <location>
        <begin position="298"/>
        <end position="317"/>
    </location>
</feature>
<feature type="compositionally biased region" description="Basic and acidic residues" evidence="1">
    <location>
        <begin position="555"/>
        <end position="588"/>
    </location>
</feature>
<feature type="compositionally biased region" description="Acidic residues" evidence="1">
    <location>
        <begin position="392"/>
        <end position="410"/>
    </location>
</feature>
<evidence type="ECO:0000313" key="3">
    <source>
        <dbReference type="Proteomes" id="UP000825935"/>
    </source>
</evidence>
<keyword evidence="3" id="KW-1185">Reference proteome</keyword>
<feature type="region of interest" description="Disordered" evidence="1">
    <location>
        <begin position="295"/>
        <end position="337"/>
    </location>
</feature>
<name>A0A8T2RG28_CERRI</name>
<reference evidence="2 3" key="1">
    <citation type="submission" date="2021-08" db="EMBL/GenBank/DDBJ databases">
        <title>WGS assembly of Ceratopteris richardii.</title>
        <authorList>
            <person name="Marchant D.B."/>
            <person name="Chen G."/>
            <person name="Jenkins J."/>
            <person name="Shu S."/>
            <person name="Leebens-Mack J."/>
            <person name="Grimwood J."/>
            <person name="Schmutz J."/>
            <person name="Soltis P."/>
            <person name="Soltis D."/>
            <person name="Chen Z.-H."/>
        </authorList>
    </citation>
    <scope>NUCLEOTIDE SEQUENCE [LARGE SCALE GENOMIC DNA]</scope>
    <source>
        <strain evidence="2">Whitten #5841</strain>
        <tissue evidence="2">Leaf</tissue>
    </source>
</reference>
<sequence length="710" mass="79409">MTRIRKRPCTATPSPLPQFYVANLHHHFAGIKPNPSFEDPRHAGLCRSSLVRSDVSSLEAKAHAAHSIFSEKKAKKQLPLAAPSLYCSRPYIASPREAERADRRKQLEMPLERPKFAAERETDVPEGFQEENNSHLLAHVHDGIREVLKEKIGVTQSVIDGIRSFSARRGGKSVSAGSSQLHVYPRSDRIIEDIPGTVDPASSDDDLTEEAPRKVLPLHLILADKPRIATEEAKVKSNLCRSGLPHVDTNQIPVSIGYSFTSISSCRLNGRLNANLQEEEEEGLAREGGAITALKHTASPTPRGQRSPVASDSTSSDTKTRARGKHAARNEATISSEQSHDWFIRSWQGYRKPRTCMHQRARTSSIDGCSHVTGELQRQNDLDYGRRIQGKDDEEEKENEEEEEDDEEEEECKKKRQKKSSGNLKQNVVSCSADILKVTKCADQGVGLKAEPFAYPDSAELCVHPVRADSMRWWMKDNEQVARSIAPLCSYRTQKRQNKHENRFVPEVKRQLMALAKPHGVEVRPGDKRPNPQMAGCSIMLNRVAQNAGMISRILHEEEKGNEKKQRLERREAAGGEKEEKREEKEGRSNGSDTQKQYLPVGQPIKLREAANFTTPTRWRKKCKPCIRRLHDIKDRSRLRAPTPVESVTLEIEQACASSSLSSCSGIVWLVKKAPSPSMTSSALPGAPPLSPLPACHLNSDPCEWRPDFQ</sequence>